<proteinExistence type="predicted"/>
<gene>
    <name evidence="1" type="ORF">HNQ86_000823</name>
</gene>
<dbReference type="PANTHER" id="PTHR21621">
    <property type="entry name" value="RIBOSOMAL PROTEIN S6 MODIFICATION PROTEIN"/>
    <property type="match status" value="1"/>
</dbReference>
<dbReference type="PANTHER" id="PTHR21621:SF0">
    <property type="entry name" value="BETA-CITRYLGLUTAMATE SYNTHASE B-RELATED"/>
    <property type="match status" value="1"/>
</dbReference>
<dbReference type="SUPFAM" id="SSF56059">
    <property type="entry name" value="Glutathione synthetase ATP-binding domain-like"/>
    <property type="match status" value="1"/>
</dbReference>
<dbReference type="GO" id="GO:0009432">
    <property type="term" value="P:SOS response"/>
    <property type="evidence" value="ECO:0007669"/>
    <property type="project" value="TreeGrafter"/>
</dbReference>
<dbReference type="AlphaFoldDB" id="A0A841KN55"/>
<evidence type="ECO:0008006" key="3">
    <source>
        <dbReference type="Google" id="ProtNLM"/>
    </source>
</evidence>
<organism evidence="1 2">
    <name type="scientific">Oleiagrimonas soli</name>
    <dbReference type="NCBI Taxonomy" id="1543381"/>
    <lineage>
        <taxon>Bacteria</taxon>
        <taxon>Pseudomonadati</taxon>
        <taxon>Pseudomonadota</taxon>
        <taxon>Gammaproteobacteria</taxon>
        <taxon>Lysobacterales</taxon>
        <taxon>Rhodanobacteraceae</taxon>
        <taxon>Oleiagrimonas</taxon>
    </lineage>
</organism>
<protein>
    <recommendedName>
        <fullName evidence="3">ATP-grasp domain-containing protein</fullName>
    </recommendedName>
</protein>
<dbReference type="GO" id="GO:0005737">
    <property type="term" value="C:cytoplasm"/>
    <property type="evidence" value="ECO:0007669"/>
    <property type="project" value="TreeGrafter"/>
</dbReference>
<sequence>MNPQVLIFAPTDDAHVAAVGWALEDMGLQPRVAPSVRAGDGTKVSVHVDADQLRIDSTDFQAENGQIRSVWYRRPQHPEAGPCMEADRGFIEGQWRHFQDNVKYLGDGLIDAMWVNDPMSSIRAENKLVQLRVARELGLRFPDTVVSNDADELRRMIAKWPRVVYKTFYPHNWKSESSGSIYSMSVKLLDRDSVLPGDASIEMCPGIFQQYIDKAYDVRTTIIGDRYFSVRMRKQSGPAYVDWRGHMMDEDILIEPCTLPAAIEEKLRALMKRLGLIYGCVDLVVDKDGEAYFLEVNQAGQFLFLEEAVPDLPLLQAITALLATGRRDYAMEDGTRYNFADWLGTDHYQQIVQMQLKHVMSDEYRALES</sequence>
<dbReference type="Gene3D" id="3.30.470.20">
    <property type="entry name" value="ATP-grasp fold, B domain"/>
    <property type="match status" value="1"/>
</dbReference>
<dbReference type="RefSeq" id="WP_152569276.1">
    <property type="nucleotide sequence ID" value="NZ_JACHET010000001.1"/>
</dbReference>
<evidence type="ECO:0000313" key="2">
    <source>
        <dbReference type="Proteomes" id="UP000560000"/>
    </source>
</evidence>
<reference evidence="1 2" key="1">
    <citation type="submission" date="2020-08" db="EMBL/GenBank/DDBJ databases">
        <title>Genomic Encyclopedia of Type Strains, Phase IV (KMG-IV): sequencing the most valuable type-strain genomes for metagenomic binning, comparative biology and taxonomic classification.</title>
        <authorList>
            <person name="Goeker M."/>
        </authorList>
    </citation>
    <scope>NUCLEOTIDE SEQUENCE [LARGE SCALE GENOMIC DNA]</scope>
    <source>
        <strain evidence="1 2">DSM 107085</strain>
    </source>
</reference>
<evidence type="ECO:0000313" key="1">
    <source>
        <dbReference type="EMBL" id="MBB6183478.1"/>
    </source>
</evidence>
<name>A0A841KN55_9GAMM</name>
<dbReference type="Proteomes" id="UP000560000">
    <property type="component" value="Unassembled WGS sequence"/>
</dbReference>
<dbReference type="OrthoDB" id="583309at2"/>
<dbReference type="EMBL" id="JACHET010000001">
    <property type="protein sequence ID" value="MBB6183478.1"/>
    <property type="molecule type" value="Genomic_DNA"/>
</dbReference>
<accession>A0A841KN55</accession>
<dbReference type="GO" id="GO:0018169">
    <property type="term" value="F:ribosomal S6-glutamic acid ligase activity"/>
    <property type="evidence" value="ECO:0007669"/>
    <property type="project" value="TreeGrafter"/>
</dbReference>
<comment type="caution">
    <text evidence="1">The sequence shown here is derived from an EMBL/GenBank/DDBJ whole genome shotgun (WGS) entry which is preliminary data.</text>
</comment>